<proteinExistence type="predicted"/>
<keyword evidence="2" id="KW-1185">Reference proteome</keyword>
<dbReference type="Proteomes" id="UP000826212">
    <property type="component" value="Chromosome"/>
</dbReference>
<keyword evidence="1" id="KW-0482">Metalloprotease</keyword>
<name>A0AC61NMX4_9BACT</name>
<reference evidence="1" key="1">
    <citation type="submission" date="2021-08" db="EMBL/GenBank/DDBJ databases">
        <title>Novel anaerobic bacterium isolated from sea squirt in East Sea, Republic of Korea.</title>
        <authorList>
            <person name="Nguyen T.H."/>
            <person name="Li Z."/>
            <person name="Lee Y.-J."/>
            <person name="Ko J."/>
            <person name="Kim S.-G."/>
        </authorList>
    </citation>
    <scope>NUCLEOTIDE SEQUENCE</scope>
    <source>
        <strain evidence="1">KCTC 25031</strain>
    </source>
</reference>
<gene>
    <name evidence="1" type="primary">rseP</name>
    <name evidence="1" type="ORF">K4L44_16625</name>
</gene>
<evidence type="ECO:0000313" key="1">
    <source>
        <dbReference type="EMBL" id="QZE14132.1"/>
    </source>
</evidence>
<sequence>MEIFIRVAQLLLSLSLLVIVHEFGHFMFAKLFKCRVEKFYLFFDAYFSLFKKKIGDTEYGIGWLPLGGYVKISGMIDESMDKEQMKQEPQPWEFRSKPAWQRLLIMIGGVLNNVILACIIYTGISYVWGESYLPNDNIKFGVQVSDIAKEAGVENGDKIVSIDNKEIVKFSDINRFMLLDDAKQLTVDRKGENVTLSIPKGTVAQLISTKQSFVYPRTPYDGTIANFSKDSPARNAGLNLQDQIETIDGKHFEFLDQLQAYAKENAGKDVVVSYLHEGTNKEVMLRVSDKGYIGTMFNQYEFEIATTHYTFLESIPRGLERGKNSIVNYLKQLKLMGNPDTGAYKSVGGFIAIGKIFPTTWDWYSFWSMTALLSIVLAVMNILPIPALDGGHVLFLLFEIITRRKPSEKFLEYAQTVGMFILLALLIYANGNDIIKLIFN</sequence>
<protein>
    <submittedName>
        <fullName evidence="1">RIP metalloprotease RseP</fullName>
    </submittedName>
</protein>
<keyword evidence="1" id="KW-0645">Protease</keyword>
<accession>A0AC61NMX4</accession>
<organism evidence="1 2">
    <name type="scientific">Halosquirtibacter laminarini</name>
    <dbReference type="NCBI Taxonomy" id="3374600"/>
    <lineage>
        <taxon>Bacteria</taxon>
        <taxon>Pseudomonadati</taxon>
        <taxon>Bacteroidota</taxon>
        <taxon>Bacteroidia</taxon>
        <taxon>Marinilabiliales</taxon>
        <taxon>Prolixibacteraceae</taxon>
        <taxon>Halosquirtibacter</taxon>
    </lineage>
</organism>
<evidence type="ECO:0000313" key="2">
    <source>
        <dbReference type="Proteomes" id="UP000826212"/>
    </source>
</evidence>
<dbReference type="EMBL" id="CP081303">
    <property type="protein sequence ID" value="QZE14132.1"/>
    <property type="molecule type" value="Genomic_DNA"/>
</dbReference>
<keyword evidence="1" id="KW-0378">Hydrolase</keyword>